<sequence length="195" mass="22601">MTKNPIAIGFGLYAITMFLFFVVYYFFAGPDYFNISINVNAFGLTFIYSLMGFLSVYYLRKNIGEITYPQAFKQIFITLFVGGFLSFMSIFLFLNYVDTDARDMLNHQHIESELTKLDESYNKQIKEINPKDTEKIKSLNDEYKKMSIGINGAKKQNINYFSFSFLSAIFGGVLLFYLLLSIVIAGFLKNKKRYE</sequence>
<feature type="transmembrane region" description="Helical" evidence="1">
    <location>
        <begin position="7"/>
        <end position="27"/>
    </location>
</feature>
<organism evidence="2 3">
    <name type="scientific">Epilithonimonas hominis</name>
    <dbReference type="NCBI Taxonomy" id="420404"/>
    <lineage>
        <taxon>Bacteria</taxon>
        <taxon>Pseudomonadati</taxon>
        <taxon>Bacteroidota</taxon>
        <taxon>Flavobacteriia</taxon>
        <taxon>Flavobacteriales</taxon>
        <taxon>Weeksellaceae</taxon>
        <taxon>Chryseobacterium group</taxon>
        <taxon>Epilithonimonas</taxon>
    </lineage>
</organism>
<evidence type="ECO:0000313" key="2">
    <source>
        <dbReference type="EMBL" id="SEH57998.1"/>
    </source>
</evidence>
<dbReference type="STRING" id="420404.SAMN05421793_11327"/>
<dbReference type="AlphaFoldDB" id="A0A1H6JC91"/>
<keyword evidence="1" id="KW-0472">Membrane</keyword>
<feature type="transmembrane region" description="Helical" evidence="1">
    <location>
        <begin position="39"/>
        <end position="59"/>
    </location>
</feature>
<reference evidence="3" key="1">
    <citation type="submission" date="2016-10" db="EMBL/GenBank/DDBJ databases">
        <authorList>
            <person name="Varghese N."/>
            <person name="Submissions S."/>
        </authorList>
    </citation>
    <scope>NUCLEOTIDE SEQUENCE [LARGE SCALE GENOMIC DNA]</scope>
    <source>
        <strain evidence="3">DSM 19326</strain>
    </source>
</reference>
<feature type="transmembrane region" description="Helical" evidence="1">
    <location>
        <begin position="165"/>
        <end position="188"/>
    </location>
</feature>
<keyword evidence="1" id="KW-0812">Transmembrane</keyword>
<protein>
    <recommendedName>
        <fullName evidence="4">DUF4199 domain-containing protein</fullName>
    </recommendedName>
</protein>
<evidence type="ECO:0008006" key="4">
    <source>
        <dbReference type="Google" id="ProtNLM"/>
    </source>
</evidence>
<keyword evidence="1" id="KW-1133">Transmembrane helix</keyword>
<dbReference type="RefSeq" id="WP_089769467.1">
    <property type="nucleotide sequence ID" value="NZ_FNWX01000013.1"/>
</dbReference>
<keyword evidence="3" id="KW-1185">Reference proteome</keyword>
<proteinExistence type="predicted"/>
<evidence type="ECO:0000313" key="3">
    <source>
        <dbReference type="Proteomes" id="UP000198555"/>
    </source>
</evidence>
<dbReference type="Pfam" id="PF13858">
    <property type="entry name" value="DUF4199"/>
    <property type="match status" value="1"/>
</dbReference>
<gene>
    <name evidence="2" type="ORF">SAMN05421793_11327</name>
</gene>
<accession>A0A1H6JC91</accession>
<name>A0A1H6JC91_9FLAO</name>
<dbReference type="InterPro" id="IPR025250">
    <property type="entry name" value="DUF4199"/>
</dbReference>
<dbReference type="EMBL" id="FNWX01000013">
    <property type="protein sequence ID" value="SEH57998.1"/>
    <property type="molecule type" value="Genomic_DNA"/>
</dbReference>
<dbReference type="Proteomes" id="UP000198555">
    <property type="component" value="Unassembled WGS sequence"/>
</dbReference>
<feature type="transmembrane region" description="Helical" evidence="1">
    <location>
        <begin position="71"/>
        <end position="94"/>
    </location>
</feature>
<evidence type="ECO:0000256" key="1">
    <source>
        <dbReference type="SAM" id="Phobius"/>
    </source>
</evidence>